<dbReference type="Proteomes" id="UP000887577">
    <property type="component" value="Unplaced"/>
</dbReference>
<accession>A0A914YME1</accession>
<feature type="domain" description="3-beta hydroxysteroid dehydrogenase/isomerase" evidence="1">
    <location>
        <begin position="5"/>
        <end position="80"/>
    </location>
</feature>
<dbReference type="InterPro" id="IPR002225">
    <property type="entry name" value="3Beta_OHSteriod_DH/Estase"/>
</dbReference>
<dbReference type="Gene3D" id="3.40.50.720">
    <property type="entry name" value="NAD(P)-binding Rossmann-like Domain"/>
    <property type="match status" value="1"/>
</dbReference>
<sequence length="128" mass="15130">MVKVVITGGSGFVAQHLIKRLQENFLTNKIEEITTVDRKPATKKYLEYPDNIPVYHKQCELTNLETLKLALKNKNVVFHLGRKRFEMLFDPEKEVENSEAYIRDNIEVECFAKIIWYKTSKFRLCKFD</sequence>
<dbReference type="Pfam" id="PF01073">
    <property type="entry name" value="3Beta_HSD"/>
    <property type="match status" value="1"/>
</dbReference>
<protein>
    <submittedName>
        <fullName evidence="3">3-beta hydroxysteroid dehydrogenase/isomerase domain-containing protein</fullName>
    </submittedName>
</protein>
<dbReference type="AlphaFoldDB" id="A0A914YME1"/>
<dbReference type="GO" id="GO:0016616">
    <property type="term" value="F:oxidoreductase activity, acting on the CH-OH group of donors, NAD or NADP as acceptor"/>
    <property type="evidence" value="ECO:0007669"/>
    <property type="project" value="InterPro"/>
</dbReference>
<organism evidence="2 3">
    <name type="scientific">Panagrolaimus superbus</name>
    <dbReference type="NCBI Taxonomy" id="310955"/>
    <lineage>
        <taxon>Eukaryota</taxon>
        <taxon>Metazoa</taxon>
        <taxon>Ecdysozoa</taxon>
        <taxon>Nematoda</taxon>
        <taxon>Chromadorea</taxon>
        <taxon>Rhabditida</taxon>
        <taxon>Tylenchina</taxon>
        <taxon>Panagrolaimomorpha</taxon>
        <taxon>Panagrolaimoidea</taxon>
        <taxon>Panagrolaimidae</taxon>
        <taxon>Panagrolaimus</taxon>
    </lineage>
</organism>
<dbReference type="WBParaSite" id="PSU_v2.g20550.t1">
    <property type="protein sequence ID" value="PSU_v2.g20550.t1"/>
    <property type="gene ID" value="PSU_v2.g20550"/>
</dbReference>
<evidence type="ECO:0000313" key="3">
    <source>
        <dbReference type="WBParaSite" id="PSU_v2.g20550.t1"/>
    </source>
</evidence>
<keyword evidence="2" id="KW-1185">Reference proteome</keyword>
<dbReference type="GO" id="GO:0006694">
    <property type="term" value="P:steroid biosynthetic process"/>
    <property type="evidence" value="ECO:0007669"/>
    <property type="project" value="InterPro"/>
</dbReference>
<reference evidence="3" key="1">
    <citation type="submission" date="2022-11" db="UniProtKB">
        <authorList>
            <consortium name="WormBaseParasite"/>
        </authorList>
    </citation>
    <scope>IDENTIFICATION</scope>
</reference>
<proteinExistence type="predicted"/>
<dbReference type="SUPFAM" id="SSF51735">
    <property type="entry name" value="NAD(P)-binding Rossmann-fold domains"/>
    <property type="match status" value="1"/>
</dbReference>
<evidence type="ECO:0000313" key="2">
    <source>
        <dbReference type="Proteomes" id="UP000887577"/>
    </source>
</evidence>
<dbReference type="InterPro" id="IPR036291">
    <property type="entry name" value="NAD(P)-bd_dom_sf"/>
</dbReference>
<evidence type="ECO:0000259" key="1">
    <source>
        <dbReference type="Pfam" id="PF01073"/>
    </source>
</evidence>
<name>A0A914YME1_9BILA</name>